<organism evidence="3 4">
    <name type="scientific">Sphingomonas aurantiaca</name>
    <dbReference type="NCBI Taxonomy" id="185949"/>
    <lineage>
        <taxon>Bacteria</taxon>
        <taxon>Pseudomonadati</taxon>
        <taxon>Pseudomonadota</taxon>
        <taxon>Alphaproteobacteria</taxon>
        <taxon>Sphingomonadales</taxon>
        <taxon>Sphingomonadaceae</taxon>
        <taxon>Sphingomonas</taxon>
    </lineage>
</organism>
<dbReference type="InterPro" id="IPR011990">
    <property type="entry name" value="TPR-like_helical_dom_sf"/>
</dbReference>
<gene>
    <name evidence="3" type="ORF">SPHINGO391_450025</name>
</gene>
<feature type="region of interest" description="Disordered" evidence="1">
    <location>
        <begin position="260"/>
        <end position="280"/>
    </location>
</feature>
<evidence type="ECO:0000256" key="2">
    <source>
        <dbReference type="SAM" id="SignalP"/>
    </source>
</evidence>
<dbReference type="RefSeq" id="WP_151990990.1">
    <property type="nucleotide sequence ID" value="NZ_LR701528.1"/>
</dbReference>
<name>A0A5E7ZD93_9SPHN</name>
<evidence type="ECO:0000313" key="3">
    <source>
        <dbReference type="EMBL" id="VVT16782.1"/>
    </source>
</evidence>
<dbReference type="EMBL" id="CABVLI010000040">
    <property type="protein sequence ID" value="VVT16782.1"/>
    <property type="molecule type" value="Genomic_DNA"/>
</dbReference>
<dbReference type="Gene3D" id="1.25.40.10">
    <property type="entry name" value="Tetratricopeptide repeat domain"/>
    <property type="match status" value="1"/>
</dbReference>
<dbReference type="AlphaFoldDB" id="A0A5E7ZD93"/>
<reference evidence="3 4" key="1">
    <citation type="submission" date="2019-09" db="EMBL/GenBank/DDBJ databases">
        <authorList>
            <person name="Dittami M. S."/>
        </authorList>
    </citation>
    <scope>NUCLEOTIDE SEQUENCE [LARGE SCALE GENOMIC DNA]</scope>
    <source>
        <strain evidence="3">SPHINGO391</strain>
    </source>
</reference>
<dbReference type="SUPFAM" id="SSF48452">
    <property type="entry name" value="TPR-like"/>
    <property type="match status" value="1"/>
</dbReference>
<dbReference type="Proteomes" id="UP000326857">
    <property type="component" value="Unassembled WGS sequence"/>
</dbReference>
<sequence>MILPLLLLSLAQASPAVAPPKSKVATPRAAAGPLEIRTDRLQRCVALAESDPEAARAEAGRWRIAGGRFLARGCAGLAFAAEKSWPSAAGEFEDAAREAQLAKDAGAANYWAQAGNAWLAAAQPAKARAALDSALTAGTLTGLPLGEAQLDHARALVATGDLESARTDIDLALTNAADDPLAWLLSATLARREGNPVRAKKDIGEALKRAADDASVQLEAGNIAALAGDEAGAREAWGQAARLAPDTPVGRSAVTALRQFDAGSGAPRADAPGTSAPIGR</sequence>
<keyword evidence="2" id="KW-0732">Signal</keyword>
<accession>A0A5E7ZD93</accession>
<proteinExistence type="predicted"/>
<protein>
    <submittedName>
        <fullName evidence="3">Uncharacterized protein</fullName>
    </submittedName>
</protein>
<evidence type="ECO:0000313" key="4">
    <source>
        <dbReference type="Proteomes" id="UP000326857"/>
    </source>
</evidence>
<feature type="signal peptide" evidence="2">
    <location>
        <begin position="1"/>
        <end position="18"/>
    </location>
</feature>
<evidence type="ECO:0000256" key="1">
    <source>
        <dbReference type="SAM" id="MobiDB-lite"/>
    </source>
</evidence>
<feature type="chain" id="PRO_5022697758" evidence="2">
    <location>
        <begin position="19"/>
        <end position="280"/>
    </location>
</feature>